<reference evidence="1" key="2">
    <citation type="submission" date="2022-06" db="UniProtKB">
        <authorList>
            <consortium name="EnsemblMetazoa"/>
        </authorList>
    </citation>
    <scope>IDENTIFICATION</scope>
</reference>
<accession>A0A8R1TM13</accession>
<evidence type="ECO:0000313" key="2">
    <source>
        <dbReference type="Proteomes" id="UP000024404"/>
    </source>
</evidence>
<dbReference type="AlphaFoldDB" id="A0A8R1TM13"/>
<keyword evidence="2" id="KW-1185">Reference proteome</keyword>
<proteinExistence type="predicted"/>
<reference evidence="2" key="1">
    <citation type="submission" date="2013-10" db="EMBL/GenBank/DDBJ databases">
        <title>Genome sequencing of Onchocerca volvulus.</title>
        <authorList>
            <person name="Cotton J."/>
            <person name="Tsai J."/>
            <person name="Stanley E."/>
            <person name="Tracey A."/>
            <person name="Holroyd N."/>
            <person name="Lustigman S."/>
            <person name="Berriman M."/>
        </authorList>
    </citation>
    <scope>NUCLEOTIDE SEQUENCE</scope>
</reference>
<protein>
    <submittedName>
        <fullName evidence="1">Uncharacterized protein</fullName>
    </submittedName>
</protein>
<dbReference type="EnsemblMetazoa" id="OVOC12052.1">
    <property type="protein sequence ID" value="OVOC12052.1"/>
    <property type="gene ID" value="WBGene00248861"/>
</dbReference>
<organism evidence="1 2">
    <name type="scientific">Onchocerca volvulus</name>
    <dbReference type="NCBI Taxonomy" id="6282"/>
    <lineage>
        <taxon>Eukaryota</taxon>
        <taxon>Metazoa</taxon>
        <taxon>Ecdysozoa</taxon>
        <taxon>Nematoda</taxon>
        <taxon>Chromadorea</taxon>
        <taxon>Rhabditida</taxon>
        <taxon>Spirurina</taxon>
        <taxon>Spiruromorpha</taxon>
        <taxon>Filarioidea</taxon>
        <taxon>Onchocercidae</taxon>
        <taxon>Onchocerca</taxon>
    </lineage>
</organism>
<sequence length="79" mass="9102">MDGVQIMVVYELYYEHNHCVDSKEYITKHPFCSLRCQSERTKDASSILILGKIIPIWSRRLNDMGAPGKQGFDTIKIVL</sequence>
<name>A0A8R1TM13_ONCVO</name>
<dbReference type="Proteomes" id="UP000024404">
    <property type="component" value="Unassembled WGS sequence"/>
</dbReference>
<evidence type="ECO:0000313" key="1">
    <source>
        <dbReference type="EnsemblMetazoa" id="OVOC12052.1"/>
    </source>
</evidence>
<dbReference type="EMBL" id="CMVM020000393">
    <property type="status" value="NOT_ANNOTATED_CDS"/>
    <property type="molecule type" value="Genomic_DNA"/>
</dbReference>